<organism evidence="1 2">
    <name type="scientific">Rickenella mellea</name>
    <dbReference type="NCBI Taxonomy" id="50990"/>
    <lineage>
        <taxon>Eukaryota</taxon>
        <taxon>Fungi</taxon>
        <taxon>Dikarya</taxon>
        <taxon>Basidiomycota</taxon>
        <taxon>Agaricomycotina</taxon>
        <taxon>Agaricomycetes</taxon>
        <taxon>Hymenochaetales</taxon>
        <taxon>Rickenellaceae</taxon>
        <taxon>Rickenella</taxon>
    </lineage>
</organism>
<sequence length="284" mass="33050">EEIERDQEQLEAELRKWRRMQRELMPAAGDAISNSAPCEIEDEILFLPSDFSAVQHTELGLTHLVLVEQSLRQGEANDALRDLRAAIKHSVVLRQQKRKNVHDQRPNTRAQQIIKSADNMKLRWATKYRHARRCLATLAFPEVDAKYPELHDQDMWMKTVDTAHTLGDGQKTEGWIWRVGPMGRMEDEEQGEWSLELDRVQWFRAMADKDRWQEEVEILEAEFGRCVRSFRRMAAVWGDLARPQTKKGYAAYAWRQASMFGRMEKEAIQKFILAGGEDLTATPE</sequence>
<name>A0A4Y7PIC9_9AGAM</name>
<dbReference type="STRING" id="50990.A0A4Y7PIC9"/>
<dbReference type="Proteomes" id="UP000294933">
    <property type="component" value="Unassembled WGS sequence"/>
</dbReference>
<feature type="non-terminal residue" evidence="1">
    <location>
        <position position="1"/>
    </location>
</feature>
<dbReference type="EMBL" id="ML170357">
    <property type="protein sequence ID" value="TDL14299.1"/>
    <property type="molecule type" value="Genomic_DNA"/>
</dbReference>
<evidence type="ECO:0000313" key="1">
    <source>
        <dbReference type="EMBL" id="TDL14299.1"/>
    </source>
</evidence>
<dbReference type="OrthoDB" id="3256058at2759"/>
<gene>
    <name evidence="1" type="ORF">BD410DRAFT_734297</name>
</gene>
<keyword evidence="2" id="KW-1185">Reference proteome</keyword>
<accession>A0A4Y7PIC9</accession>
<protein>
    <submittedName>
        <fullName evidence="1">Uncharacterized protein</fullName>
    </submittedName>
</protein>
<evidence type="ECO:0000313" key="2">
    <source>
        <dbReference type="Proteomes" id="UP000294933"/>
    </source>
</evidence>
<dbReference type="AlphaFoldDB" id="A0A4Y7PIC9"/>
<proteinExistence type="predicted"/>
<dbReference type="VEuPathDB" id="FungiDB:BD410DRAFT_734297"/>
<reference evidence="1 2" key="1">
    <citation type="submission" date="2018-06" db="EMBL/GenBank/DDBJ databases">
        <title>A transcriptomic atlas of mushroom development highlights an independent origin of complex multicellularity.</title>
        <authorList>
            <consortium name="DOE Joint Genome Institute"/>
            <person name="Krizsan K."/>
            <person name="Almasi E."/>
            <person name="Merenyi Z."/>
            <person name="Sahu N."/>
            <person name="Viragh M."/>
            <person name="Koszo T."/>
            <person name="Mondo S."/>
            <person name="Kiss B."/>
            <person name="Balint B."/>
            <person name="Kues U."/>
            <person name="Barry K."/>
            <person name="Hegedus J.C."/>
            <person name="Henrissat B."/>
            <person name="Johnson J."/>
            <person name="Lipzen A."/>
            <person name="Ohm R."/>
            <person name="Nagy I."/>
            <person name="Pangilinan J."/>
            <person name="Yan J."/>
            <person name="Xiong Y."/>
            <person name="Grigoriev I.V."/>
            <person name="Hibbett D.S."/>
            <person name="Nagy L.G."/>
        </authorList>
    </citation>
    <scope>NUCLEOTIDE SEQUENCE [LARGE SCALE GENOMIC DNA]</scope>
    <source>
        <strain evidence="1 2">SZMC22713</strain>
    </source>
</reference>